<keyword evidence="3" id="KW-0812">Transmembrane</keyword>
<reference evidence="4 5" key="1">
    <citation type="submission" date="2020-09" db="EMBL/GenBank/DDBJ databases">
        <title>Novel species in genus Gordonia.</title>
        <authorList>
            <person name="Zhang G."/>
        </authorList>
    </citation>
    <scope>NUCLEOTIDE SEQUENCE [LARGE SCALE GENOMIC DNA]</scope>
    <source>
        <strain evidence="4 5">ON-33</strain>
    </source>
</reference>
<organism evidence="4 5">
    <name type="scientific">Gordonia hankookensis</name>
    <dbReference type="NCBI Taxonomy" id="589403"/>
    <lineage>
        <taxon>Bacteria</taxon>
        <taxon>Bacillati</taxon>
        <taxon>Actinomycetota</taxon>
        <taxon>Actinomycetes</taxon>
        <taxon>Mycobacteriales</taxon>
        <taxon>Gordoniaceae</taxon>
        <taxon>Gordonia</taxon>
    </lineage>
</organism>
<keyword evidence="5" id="KW-1185">Reference proteome</keyword>
<evidence type="ECO:0000313" key="5">
    <source>
        <dbReference type="Proteomes" id="UP000602395"/>
    </source>
</evidence>
<sequence>MTGRLQLTRRGRRWFGMAVAVLVIATIVAIAGFVGAHHARPVPDEDQRDAVQAATSQAVTALMTFGPGSTPSERAAVATHLTGSLLLRYRSEGPDVVLPGAVTGGASMTVRVVGVGVNSYAADQAQMMVFTDQSVRFPGVTTPSAGAGGERTSTARWATMRNVGGNWRLADLEMVGDVTR</sequence>
<protein>
    <recommendedName>
        <fullName evidence="6">Mce-associated membrane protein</fullName>
    </recommendedName>
</protein>
<accession>A0ABR7W7P5</accession>
<comment type="caution">
    <text evidence="4">The sequence shown here is derived from an EMBL/GenBank/DDBJ whole genome shotgun (WGS) entry which is preliminary data.</text>
</comment>
<evidence type="ECO:0000256" key="1">
    <source>
        <dbReference type="ARBA" id="ARBA00004370"/>
    </source>
</evidence>
<keyword evidence="2 3" id="KW-0472">Membrane</keyword>
<comment type="subcellular location">
    <subcellularLocation>
        <location evidence="1">Membrane</location>
    </subcellularLocation>
</comment>
<feature type="transmembrane region" description="Helical" evidence="3">
    <location>
        <begin position="14"/>
        <end position="36"/>
    </location>
</feature>
<keyword evidence="3" id="KW-1133">Transmembrane helix</keyword>
<dbReference type="Proteomes" id="UP000602395">
    <property type="component" value="Unassembled WGS sequence"/>
</dbReference>
<dbReference type="PANTHER" id="PTHR37042">
    <property type="entry name" value="OUTER MEMBRANE PROTEIN RV1973"/>
    <property type="match status" value="1"/>
</dbReference>
<evidence type="ECO:0000256" key="2">
    <source>
        <dbReference type="ARBA" id="ARBA00023136"/>
    </source>
</evidence>
<evidence type="ECO:0000256" key="3">
    <source>
        <dbReference type="SAM" id="Phobius"/>
    </source>
</evidence>
<dbReference type="EMBL" id="JACWMS010000001">
    <property type="protein sequence ID" value="MBD1318845.1"/>
    <property type="molecule type" value="Genomic_DNA"/>
</dbReference>
<dbReference type="RefSeq" id="WP_190265843.1">
    <property type="nucleotide sequence ID" value="NZ_BAABAD010000003.1"/>
</dbReference>
<name>A0ABR7W7P5_9ACTN</name>
<dbReference type="PANTHER" id="PTHR37042:SF4">
    <property type="entry name" value="OUTER MEMBRANE PROTEIN RV1973"/>
    <property type="match status" value="1"/>
</dbReference>
<evidence type="ECO:0000313" key="4">
    <source>
        <dbReference type="EMBL" id="MBD1318845.1"/>
    </source>
</evidence>
<evidence type="ECO:0008006" key="6">
    <source>
        <dbReference type="Google" id="ProtNLM"/>
    </source>
</evidence>
<gene>
    <name evidence="4" type="ORF">IDF66_04550</name>
</gene>
<proteinExistence type="predicted"/>